<feature type="domain" description="RRM" evidence="1">
    <location>
        <begin position="10"/>
        <end position="38"/>
    </location>
</feature>
<protein>
    <recommendedName>
        <fullName evidence="1">RRM domain-containing protein</fullName>
    </recommendedName>
</protein>
<dbReference type="AlphaFoldDB" id="A0A8R7R6C1"/>
<dbReference type="GO" id="GO:0003723">
    <property type="term" value="F:RNA binding"/>
    <property type="evidence" value="ECO:0007669"/>
    <property type="project" value="InterPro"/>
</dbReference>
<proteinExistence type="predicted"/>
<dbReference type="Pfam" id="PF00076">
    <property type="entry name" value="RRM_1"/>
    <property type="match status" value="1"/>
</dbReference>
<dbReference type="Gramene" id="TuG1812G0700003658.01.T05">
    <property type="protein sequence ID" value="TuG1812G0700003658.01.T05.cds283627"/>
    <property type="gene ID" value="TuG1812G0700003658.01"/>
</dbReference>
<reference evidence="2" key="3">
    <citation type="submission" date="2022-06" db="UniProtKB">
        <authorList>
            <consortium name="EnsemblPlants"/>
        </authorList>
    </citation>
    <scope>IDENTIFICATION</scope>
</reference>
<accession>A0A8R7R6C1</accession>
<dbReference type="InterPro" id="IPR012677">
    <property type="entry name" value="Nucleotide-bd_a/b_plait_sf"/>
</dbReference>
<name>A0A8R7R6C1_TRIUA</name>
<gene>
    <name evidence="2" type="primary">LOC125525847</name>
</gene>
<sequence>MSDADDYRCFVGSLSWNTTDVDLKDAFGKFGRVTETKVYFVLFIWAWNA</sequence>
<dbReference type="Gene3D" id="3.30.70.330">
    <property type="match status" value="1"/>
</dbReference>
<organism evidence="2 3">
    <name type="scientific">Triticum urartu</name>
    <name type="common">Red wild einkorn</name>
    <name type="synonym">Crithodium urartu</name>
    <dbReference type="NCBI Taxonomy" id="4572"/>
    <lineage>
        <taxon>Eukaryota</taxon>
        <taxon>Viridiplantae</taxon>
        <taxon>Streptophyta</taxon>
        <taxon>Embryophyta</taxon>
        <taxon>Tracheophyta</taxon>
        <taxon>Spermatophyta</taxon>
        <taxon>Magnoliopsida</taxon>
        <taxon>Liliopsida</taxon>
        <taxon>Poales</taxon>
        <taxon>Poaceae</taxon>
        <taxon>BOP clade</taxon>
        <taxon>Pooideae</taxon>
        <taxon>Triticodae</taxon>
        <taxon>Triticeae</taxon>
        <taxon>Triticinae</taxon>
        <taxon>Triticum</taxon>
    </lineage>
</organism>
<evidence type="ECO:0000313" key="2">
    <source>
        <dbReference type="EnsemblPlants" id="TuG1812G0700003658.01.T05.cds283627"/>
    </source>
</evidence>
<dbReference type="EnsemblPlants" id="TuG1812G0700003658.01.T05">
    <property type="protein sequence ID" value="TuG1812G0700003658.01.T05.cds283627"/>
    <property type="gene ID" value="TuG1812G0700003658.01"/>
</dbReference>
<dbReference type="InterPro" id="IPR035979">
    <property type="entry name" value="RBD_domain_sf"/>
</dbReference>
<dbReference type="SUPFAM" id="SSF54928">
    <property type="entry name" value="RNA-binding domain, RBD"/>
    <property type="match status" value="1"/>
</dbReference>
<evidence type="ECO:0000259" key="1">
    <source>
        <dbReference type="Pfam" id="PF00076"/>
    </source>
</evidence>
<evidence type="ECO:0000313" key="3">
    <source>
        <dbReference type="Proteomes" id="UP000015106"/>
    </source>
</evidence>
<dbReference type="InterPro" id="IPR000504">
    <property type="entry name" value="RRM_dom"/>
</dbReference>
<keyword evidence="3" id="KW-1185">Reference proteome</keyword>
<reference evidence="2" key="2">
    <citation type="submission" date="2018-03" db="EMBL/GenBank/DDBJ databases">
        <title>The Triticum urartu genome reveals the dynamic nature of wheat genome evolution.</title>
        <authorList>
            <person name="Ling H."/>
            <person name="Ma B."/>
            <person name="Shi X."/>
            <person name="Liu H."/>
            <person name="Dong L."/>
            <person name="Sun H."/>
            <person name="Cao Y."/>
            <person name="Gao Q."/>
            <person name="Zheng S."/>
            <person name="Li Y."/>
            <person name="Yu Y."/>
            <person name="Du H."/>
            <person name="Qi M."/>
            <person name="Li Y."/>
            <person name="Yu H."/>
            <person name="Cui Y."/>
            <person name="Wang N."/>
            <person name="Chen C."/>
            <person name="Wu H."/>
            <person name="Zhao Y."/>
            <person name="Zhang J."/>
            <person name="Li Y."/>
            <person name="Zhou W."/>
            <person name="Zhang B."/>
            <person name="Hu W."/>
            <person name="Eijk M."/>
            <person name="Tang J."/>
            <person name="Witsenboer H."/>
            <person name="Zhao S."/>
            <person name="Li Z."/>
            <person name="Zhang A."/>
            <person name="Wang D."/>
            <person name="Liang C."/>
        </authorList>
    </citation>
    <scope>NUCLEOTIDE SEQUENCE [LARGE SCALE GENOMIC DNA]</scope>
    <source>
        <strain evidence="2">cv. G1812</strain>
    </source>
</reference>
<reference evidence="3" key="1">
    <citation type="journal article" date="2013" name="Nature">
        <title>Draft genome of the wheat A-genome progenitor Triticum urartu.</title>
        <authorList>
            <person name="Ling H.Q."/>
            <person name="Zhao S."/>
            <person name="Liu D."/>
            <person name="Wang J."/>
            <person name="Sun H."/>
            <person name="Zhang C."/>
            <person name="Fan H."/>
            <person name="Li D."/>
            <person name="Dong L."/>
            <person name="Tao Y."/>
            <person name="Gao C."/>
            <person name="Wu H."/>
            <person name="Li Y."/>
            <person name="Cui Y."/>
            <person name="Guo X."/>
            <person name="Zheng S."/>
            <person name="Wang B."/>
            <person name="Yu K."/>
            <person name="Liang Q."/>
            <person name="Yang W."/>
            <person name="Lou X."/>
            <person name="Chen J."/>
            <person name="Feng M."/>
            <person name="Jian J."/>
            <person name="Zhang X."/>
            <person name="Luo G."/>
            <person name="Jiang Y."/>
            <person name="Liu J."/>
            <person name="Wang Z."/>
            <person name="Sha Y."/>
            <person name="Zhang B."/>
            <person name="Wu H."/>
            <person name="Tang D."/>
            <person name="Shen Q."/>
            <person name="Xue P."/>
            <person name="Zou S."/>
            <person name="Wang X."/>
            <person name="Liu X."/>
            <person name="Wang F."/>
            <person name="Yang Y."/>
            <person name="An X."/>
            <person name="Dong Z."/>
            <person name="Zhang K."/>
            <person name="Zhang X."/>
            <person name="Luo M.C."/>
            <person name="Dvorak J."/>
            <person name="Tong Y."/>
            <person name="Wang J."/>
            <person name="Yang H."/>
            <person name="Li Z."/>
            <person name="Wang D."/>
            <person name="Zhang A."/>
            <person name="Wang J."/>
        </authorList>
    </citation>
    <scope>NUCLEOTIDE SEQUENCE</scope>
    <source>
        <strain evidence="3">cv. G1812</strain>
    </source>
</reference>
<dbReference type="Proteomes" id="UP000015106">
    <property type="component" value="Chromosome 7"/>
</dbReference>